<dbReference type="EMBL" id="QGKV02000832">
    <property type="protein sequence ID" value="KAF3544137.1"/>
    <property type="molecule type" value="Genomic_DNA"/>
</dbReference>
<dbReference type="EMBL" id="QGKY02000089">
    <property type="protein sequence ID" value="KAF2612252.1"/>
    <property type="molecule type" value="Genomic_DNA"/>
</dbReference>
<reference evidence="1" key="1">
    <citation type="submission" date="2019-12" db="EMBL/GenBank/DDBJ databases">
        <title>Genome sequencing and annotation of Brassica cretica.</title>
        <authorList>
            <person name="Studholme D.J."/>
            <person name="Sarris P.F."/>
        </authorList>
    </citation>
    <scope>NUCLEOTIDE SEQUENCE</scope>
    <source>
        <strain evidence="1">PFS-102/07</strain>
        <tissue evidence="1">Leaf</tissue>
    </source>
</reference>
<sequence length="61" mass="6588">MRGAKLSMDQRVKVVVTTLVNNASVTTRVHHQRPKYAIAELACAPQNVGTNVATKLVLACI</sequence>
<organism evidence="1">
    <name type="scientific">Brassica cretica</name>
    <name type="common">Mustard</name>
    <dbReference type="NCBI Taxonomy" id="69181"/>
    <lineage>
        <taxon>Eukaryota</taxon>
        <taxon>Viridiplantae</taxon>
        <taxon>Streptophyta</taxon>
        <taxon>Embryophyta</taxon>
        <taxon>Tracheophyta</taxon>
        <taxon>Spermatophyta</taxon>
        <taxon>Magnoliopsida</taxon>
        <taxon>eudicotyledons</taxon>
        <taxon>Gunneridae</taxon>
        <taxon>Pentapetalae</taxon>
        <taxon>rosids</taxon>
        <taxon>malvids</taxon>
        <taxon>Brassicales</taxon>
        <taxon>Brassicaceae</taxon>
        <taxon>Brassiceae</taxon>
        <taxon>Brassica</taxon>
    </lineage>
</organism>
<name>A0A8S9J6Q5_BRACR</name>
<accession>A0A8S9J6Q5</accession>
<proteinExistence type="predicted"/>
<reference evidence="2" key="2">
    <citation type="submission" date="2019-12" db="EMBL/GenBank/DDBJ databases">
        <authorList>
            <person name="Studholme D.J."/>
            <person name="Sarris P."/>
        </authorList>
    </citation>
    <scope>NUCLEOTIDE SEQUENCE</scope>
    <source>
        <strain evidence="2">PFS-1207/04</strain>
        <tissue evidence="2">Leaf</tissue>
    </source>
</reference>
<dbReference type="AlphaFoldDB" id="A0A8S9J6Q5"/>
<dbReference type="Proteomes" id="UP000266723">
    <property type="component" value="Unassembled WGS sequence"/>
</dbReference>
<reference evidence="2 3" key="3">
    <citation type="journal article" date="2020" name="BMC Genomics">
        <title>Intraspecific diversification of the crop wild relative Brassica cretica Lam. using demographic model selection.</title>
        <authorList>
            <person name="Kioukis A."/>
            <person name="Michalopoulou V.A."/>
            <person name="Briers L."/>
            <person name="Pirintsos S."/>
            <person name="Studholme D.J."/>
            <person name="Pavlidis P."/>
            <person name="Sarris P.F."/>
        </authorList>
    </citation>
    <scope>NUCLEOTIDE SEQUENCE [LARGE SCALE GENOMIC DNA]</scope>
    <source>
        <strain evidence="3">cv. PFS-1207/04</strain>
        <strain evidence="2">PFS-1207/04</strain>
    </source>
</reference>
<keyword evidence="3" id="KW-1185">Reference proteome</keyword>
<protein>
    <submittedName>
        <fullName evidence="1">Uncharacterized protein</fullName>
    </submittedName>
</protein>
<evidence type="ECO:0000313" key="2">
    <source>
        <dbReference type="EMBL" id="KAF3544137.1"/>
    </source>
</evidence>
<evidence type="ECO:0000313" key="3">
    <source>
        <dbReference type="Proteomes" id="UP000266723"/>
    </source>
</evidence>
<gene>
    <name evidence="2" type="ORF">DY000_02010248</name>
    <name evidence="1" type="ORF">F2Q70_00013641</name>
</gene>
<evidence type="ECO:0000313" key="1">
    <source>
        <dbReference type="EMBL" id="KAF2612252.1"/>
    </source>
</evidence>
<comment type="caution">
    <text evidence="1">The sequence shown here is derived from an EMBL/GenBank/DDBJ whole genome shotgun (WGS) entry which is preliminary data.</text>
</comment>